<dbReference type="Gene3D" id="3.40.50.150">
    <property type="entry name" value="Vaccinia Virus protein VP39"/>
    <property type="match status" value="1"/>
</dbReference>
<dbReference type="GO" id="GO:0032259">
    <property type="term" value="P:methylation"/>
    <property type="evidence" value="ECO:0007669"/>
    <property type="project" value="UniProtKB-KW"/>
</dbReference>
<feature type="domain" description="Methyltransferase type 11" evidence="1">
    <location>
        <begin position="51"/>
        <end position="135"/>
    </location>
</feature>
<dbReference type="EC" id="2.1.1.-" evidence="2"/>
<keyword evidence="2" id="KW-0808">Transferase</keyword>
<dbReference type="Proteomes" id="UP001596356">
    <property type="component" value="Unassembled WGS sequence"/>
</dbReference>
<dbReference type="GO" id="GO:0008168">
    <property type="term" value="F:methyltransferase activity"/>
    <property type="evidence" value="ECO:0007669"/>
    <property type="project" value="UniProtKB-KW"/>
</dbReference>
<dbReference type="Pfam" id="PF08241">
    <property type="entry name" value="Methyltransf_11"/>
    <property type="match status" value="1"/>
</dbReference>
<organism evidence="2 3">
    <name type="scientific">Branchiibius cervicis</name>
    <dbReference type="NCBI Taxonomy" id="908252"/>
    <lineage>
        <taxon>Bacteria</taxon>
        <taxon>Bacillati</taxon>
        <taxon>Actinomycetota</taxon>
        <taxon>Actinomycetes</taxon>
        <taxon>Micrococcales</taxon>
        <taxon>Dermacoccaceae</taxon>
        <taxon>Branchiibius</taxon>
    </lineage>
</organism>
<dbReference type="InterPro" id="IPR013216">
    <property type="entry name" value="Methyltransf_11"/>
</dbReference>
<dbReference type="EMBL" id="JBHSWJ010000002">
    <property type="protein sequence ID" value="MFC6713919.1"/>
    <property type="molecule type" value="Genomic_DNA"/>
</dbReference>
<comment type="caution">
    <text evidence="2">The sequence shown here is derived from an EMBL/GenBank/DDBJ whole genome shotgun (WGS) entry which is preliminary data.</text>
</comment>
<evidence type="ECO:0000313" key="3">
    <source>
        <dbReference type="Proteomes" id="UP001596356"/>
    </source>
</evidence>
<sequence length="237" mass="26695">MTRRRDLRRSVHLFRSFLVEQTEPEVFYGALAQDSVADVQDWTSLTGRTVLDVGAGPAEFARAFRSAGARYIPLDRDPGVASVRDGGIVAEAAQLPFADDSIDIVFSSNLWEHVAHPRAVGDEFLRVVRPGGLLLLSYTNWLSPWGGHETSPWHWLGGEFAVRRYEKREGHAPKNRVGSTLFKVSVATGLDWARTQRSAEVLVARPRYLPDSLRWVLNLPGLREIVTWNLLLVLRKR</sequence>
<accession>A0ABW2ASF6</accession>
<proteinExistence type="predicted"/>
<dbReference type="PANTHER" id="PTHR43591:SF24">
    <property type="entry name" value="2-METHOXY-6-POLYPRENYL-1,4-BENZOQUINOL METHYLASE, MITOCHONDRIAL"/>
    <property type="match status" value="1"/>
</dbReference>
<gene>
    <name evidence="2" type="ORF">ACFQBT_08835</name>
</gene>
<dbReference type="CDD" id="cd02440">
    <property type="entry name" value="AdoMet_MTases"/>
    <property type="match status" value="1"/>
</dbReference>
<dbReference type="RefSeq" id="WP_377822036.1">
    <property type="nucleotide sequence ID" value="NZ_JBHSWJ010000002.1"/>
</dbReference>
<dbReference type="PANTHER" id="PTHR43591">
    <property type="entry name" value="METHYLTRANSFERASE"/>
    <property type="match status" value="1"/>
</dbReference>
<reference evidence="3" key="1">
    <citation type="journal article" date="2019" name="Int. J. Syst. Evol. Microbiol.">
        <title>The Global Catalogue of Microorganisms (GCM) 10K type strain sequencing project: providing services to taxonomists for standard genome sequencing and annotation.</title>
        <authorList>
            <consortium name="The Broad Institute Genomics Platform"/>
            <consortium name="The Broad Institute Genome Sequencing Center for Infectious Disease"/>
            <person name="Wu L."/>
            <person name="Ma J."/>
        </authorList>
    </citation>
    <scope>NUCLEOTIDE SEQUENCE [LARGE SCALE GENOMIC DNA]</scope>
    <source>
        <strain evidence="3">NBRC 106593</strain>
    </source>
</reference>
<dbReference type="SUPFAM" id="SSF53335">
    <property type="entry name" value="S-adenosyl-L-methionine-dependent methyltransferases"/>
    <property type="match status" value="1"/>
</dbReference>
<name>A0ABW2ASF6_9MICO</name>
<keyword evidence="3" id="KW-1185">Reference proteome</keyword>
<evidence type="ECO:0000313" key="2">
    <source>
        <dbReference type="EMBL" id="MFC6713919.1"/>
    </source>
</evidence>
<evidence type="ECO:0000259" key="1">
    <source>
        <dbReference type="Pfam" id="PF08241"/>
    </source>
</evidence>
<dbReference type="InterPro" id="IPR029063">
    <property type="entry name" value="SAM-dependent_MTases_sf"/>
</dbReference>
<protein>
    <submittedName>
        <fullName evidence="2">Class I SAM-dependent methyltransferase</fullName>
        <ecNumber evidence="2">2.1.1.-</ecNumber>
    </submittedName>
</protein>
<keyword evidence="2" id="KW-0489">Methyltransferase</keyword>